<feature type="transmembrane region" description="Helical" evidence="6">
    <location>
        <begin position="128"/>
        <end position="147"/>
    </location>
</feature>
<dbReference type="Proteomes" id="UP000036834">
    <property type="component" value="Unassembled WGS sequence"/>
</dbReference>
<dbReference type="STRING" id="54915.ADS79_16670"/>
<evidence type="ECO:0000256" key="1">
    <source>
        <dbReference type="ARBA" id="ARBA00004141"/>
    </source>
</evidence>
<dbReference type="Proteomes" id="UP000319578">
    <property type="component" value="Unassembled WGS sequence"/>
</dbReference>
<evidence type="ECO:0000313" key="10">
    <source>
        <dbReference type="Proteomes" id="UP000319578"/>
    </source>
</evidence>
<feature type="transmembrane region" description="Helical" evidence="6">
    <location>
        <begin position="275"/>
        <end position="308"/>
    </location>
</feature>
<dbReference type="GO" id="GO:0034755">
    <property type="term" value="P:iron ion transmembrane transport"/>
    <property type="evidence" value="ECO:0007669"/>
    <property type="project" value="TreeGrafter"/>
</dbReference>
<comment type="caution">
    <text evidence="8">The sequence shown here is derived from an EMBL/GenBank/DDBJ whole genome shotgun (WGS) entry which is preliminary data.</text>
</comment>
<feature type="transmembrane region" description="Helical" evidence="6">
    <location>
        <begin position="21"/>
        <end position="40"/>
    </location>
</feature>
<dbReference type="AlphaFoldDB" id="A0A0K9YPA0"/>
<proteinExistence type="predicted"/>
<dbReference type="PANTHER" id="PTHR11706">
    <property type="entry name" value="SOLUTE CARRIER PROTEIN FAMILY 11 MEMBER"/>
    <property type="match status" value="1"/>
</dbReference>
<reference evidence="9" key="1">
    <citation type="submission" date="2015-07" db="EMBL/GenBank/DDBJ databases">
        <title>Genome sequencing project for genomic taxonomy and phylogenomics of Bacillus-like bacteria.</title>
        <authorList>
            <person name="Liu B."/>
            <person name="Wang J."/>
            <person name="Zhu Y."/>
            <person name="Liu G."/>
            <person name="Chen Q."/>
            <person name="Chen Z."/>
            <person name="Lan J."/>
            <person name="Che J."/>
            <person name="Ge C."/>
            <person name="Shi H."/>
            <person name="Pan Z."/>
            <person name="Liu X."/>
        </authorList>
    </citation>
    <scope>NUCLEOTIDE SEQUENCE [LARGE SCALE GENOMIC DNA]</scope>
    <source>
        <strain evidence="9">DSM 9887</strain>
    </source>
</reference>
<dbReference type="RefSeq" id="WP_049739541.1">
    <property type="nucleotide sequence ID" value="NZ_BJON01000014.1"/>
</dbReference>
<feature type="transmembrane region" description="Helical" evidence="6">
    <location>
        <begin position="193"/>
        <end position="216"/>
    </location>
</feature>
<evidence type="ECO:0000256" key="4">
    <source>
        <dbReference type="ARBA" id="ARBA00022989"/>
    </source>
</evidence>
<feature type="transmembrane region" description="Helical" evidence="6">
    <location>
        <begin position="320"/>
        <end position="341"/>
    </location>
</feature>
<dbReference type="GO" id="GO:0015086">
    <property type="term" value="F:cadmium ion transmembrane transporter activity"/>
    <property type="evidence" value="ECO:0007669"/>
    <property type="project" value="TreeGrafter"/>
</dbReference>
<dbReference type="EMBL" id="LGIQ01000009">
    <property type="protein sequence ID" value="KNB70548.1"/>
    <property type="molecule type" value="Genomic_DNA"/>
</dbReference>
<keyword evidence="2" id="KW-0813">Transport</keyword>
<evidence type="ECO:0000313" key="9">
    <source>
        <dbReference type="Proteomes" id="UP000036834"/>
    </source>
</evidence>
<dbReference type="Pfam" id="PF01566">
    <property type="entry name" value="Nramp"/>
    <property type="match status" value="1"/>
</dbReference>
<evidence type="ECO:0000256" key="5">
    <source>
        <dbReference type="ARBA" id="ARBA00023136"/>
    </source>
</evidence>
<evidence type="ECO:0000256" key="2">
    <source>
        <dbReference type="ARBA" id="ARBA00022448"/>
    </source>
</evidence>
<reference evidence="7 10" key="3">
    <citation type="submission" date="2019-06" db="EMBL/GenBank/DDBJ databases">
        <title>Whole genome shotgun sequence of Brevibacillus reuszeri NBRC 15719.</title>
        <authorList>
            <person name="Hosoyama A."/>
            <person name="Uohara A."/>
            <person name="Ohji S."/>
            <person name="Ichikawa N."/>
        </authorList>
    </citation>
    <scope>NUCLEOTIDE SEQUENCE [LARGE SCALE GENOMIC DNA]</scope>
    <source>
        <strain evidence="7 10">NBRC 15719</strain>
    </source>
</reference>
<feature type="transmembrane region" description="Helical" evidence="6">
    <location>
        <begin position="382"/>
        <end position="401"/>
    </location>
</feature>
<evidence type="ECO:0000313" key="8">
    <source>
        <dbReference type="EMBL" id="KNB70548.1"/>
    </source>
</evidence>
<dbReference type="GO" id="GO:0005384">
    <property type="term" value="F:manganese ion transmembrane transporter activity"/>
    <property type="evidence" value="ECO:0007669"/>
    <property type="project" value="TreeGrafter"/>
</dbReference>
<dbReference type="InterPro" id="IPR001046">
    <property type="entry name" value="NRAMP_fam"/>
</dbReference>
<comment type="subcellular location">
    <subcellularLocation>
        <location evidence="1">Membrane</location>
        <topology evidence="1">Multi-pass membrane protein</topology>
    </subcellularLocation>
</comment>
<gene>
    <name evidence="8" type="ORF">ADS79_16670</name>
    <name evidence="7" type="ORF">BRE01_37330</name>
</gene>
<name>A0A0K9YPA0_9BACL</name>
<organism evidence="8 9">
    <name type="scientific">Brevibacillus reuszeri</name>
    <dbReference type="NCBI Taxonomy" id="54915"/>
    <lineage>
        <taxon>Bacteria</taxon>
        <taxon>Bacillati</taxon>
        <taxon>Bacillota</taxon>
        <taxon>Bacilli</taxon>
        <taxon>Bacillales</taxon>
        <taxon>Paenibacillaceae</taxon>
        <taxon>Brevibacillus</taxon>
    </lineage>
</organism>
<protein>
    <submittedName>
        <fullName evidence="8">Manganese transporter</fullName>
    </submittedName>
</protein>
<sequence>MEQLQSNVQKQQKATSWVKSLGPAIITAALVVGPGSVTLTSKIGAMYGYSLLWVVVISVLFMMCFTEMSARIGMATNQSLLTTIRVKWGRAASIIMGLGCFLVTSTFQGANVIGAGVAISSLTGGSPKVWGCLFTLLGIAILFYRNFYKILEKLMLVLVGIMLFSFLCTVIVIRPSFSGIISGLVPQAPDGSAILIIGLVATTFTVVGALYQSYLVQEKGWTAIHAKEGSRESYTGIILLGIISALIMISAAAVLKPQGIQVNAATDMGKALEPLFGSWAMIVFMIGLWGAAFSSLTGNAAIGGVMLADAFGFGSQLSNNLVRYFIMAVMVLGGVVALVFGKIPVQLIMITQPITIVVVPLIGLALFLLANDKKLMGDLKNTPVKNGITILALLFLVVLAVKTVNDLFFS</sequence>
<evidence type="ECO:0000256" key="6">
    <source>
        <dbReference type="SAM" id="Phobius"/>
    </source>
</evidence>
<dbReference type="PATRIC" id="fig|54915.3.peg.2391"/>
<feature type="transmembrane region" description="Helical" evidence="6">
    <location>
        <begin position="237"/>
        <end position="255"/>
    </location>
</feature>
<dbReference type="GO" id="GO:0005886">
    <property type="term" value="C:plasma membrane"/>
    <property type="evidence" value="ECO:0007669"/>
    <property type="project" value="TreeGrafter"/>
</dbReference>
<dbReference type="EMBL" id="BJON01000014">
    <property type="protein sequence ID" value="GED70031.1"/>
    <property type="molecule type" value="Genomic_DNA"/>
</dbReference>
<evidence type="ECO:0000313" key="7">
    <source>
        <dbReference type="EMBL" id="GED70031.1"/>
    </source>
</evidence>
<feature type="transmembrane region" description="Helical" evidence="6">
    <location>
        <begin position="46"/>
        <end position="65"/>
    </location>
</feature>
<accession>A0A0K9YPA0</accession>
<keyword evidence="10" id="KW-1185">Reference proteome</keyword>
<evidence type="ECO:0000256" key="3">
    <source>
        <dbReference type="ARBA" id="ARBA00022692"/>
    </source>
</evidence>
<keyword evidence="3 6" id="KW-0812">Transmembrane</keyword>
<feature type="transmembrane region" description="Helical" evidence="6">
    <location>
        <begin position="347"/>
        <end position="370"/>
    </location>
</feature>
<keyword evidence="4 6" id="KW-1133">Transmembrane helix</keyword>
<dbReference type="Gene3D" id="1.20.1740.10">
    <property type="entry name" value="Amino acid/polyamine transporter I"/>
    <property type="match status" value="1"/>
</dbReference>
<reference evidence="8" key="2">
    <citation type="submission" date="2015-07" db="EMBL/GenBank/DDBJ databases">
        <title>MeaNS - Measles Nucleotide Surveillance Program.</title>
        <authorList>
            <person name="Tran T."/>
            <person name="Druce J."/>
        </authorList>
    </citation>
    <scope>NUCLEOTIDE SEQUENCE</scope>
    <source>
        <strain evidence="8">DSM 9887</strain>
    </source>
</reference>
<feature type="transmembrane region" description="Helical" evidence="6">
    <location>
        <begin position="94"/>
        <end position="122"/>
    </location>
</feature>
<dbReference type="NCBIfam" id="NF037982">
    <property type="entry name" value="Nramp_1"/>
    <property type="match status" value="1"/>
</dbReference>
<dbReference type="PANTHER" id="PTHR11706:SF33">
    <property type="entry name" value="NATURAL RESISTANCE-ASSOCIATED MACROPHAGE PROTEIN 2"/>
    <property type="match status" value="1"/>
</dbReference>
<keyword evidence="5 6" id="KW-0472">Membrane</keyword>
<feature type="transmembrane region" description="Helical" evidence="6">
    <location>
        <begin position="154"/>
        <end position="173"/>
    </location>
</feature>